<evidence type="ECO:0000313" key="2">
    <source>
        <dbReference type="EMBL" id="LAA37287.1"/>
    </source>
</evidence>
<dbReference type="EMBL" id="IACJ01017286">
    <property type="protein sequence ID" value="LAA37287.1"/>
    <property type="molecule type" value="Transcribed_RNA"/>
</dbReference>
<dbReference type="EMBL" id="IACJ01017285">
    <property type="protein sequence ID" value="LAA37284.1"/>
    <property type="molecule type" value="Transcribed_RNA"/>
</dbReference>
<feature type="region of interest" description="Disordered" evidence="1">
    <location>
        <begin position="133"/>
        <end position="171"/>
    </location>
</feature>
<reference evidence="2" key="1">
    <citation type="submission" date="2017-07" db="EMBL/GenBank/DDBJ databases">
        <authorList>
            <person name="Mikheyev A."/>
            <person name="Grau M."/>
        </authorList>
    </citation>
    <scope>NUCLEOTIDE SEQUENCE</scope>
    <source>
        <tissue evidence="2">Venom_gland</tissue>
    </source>
</reference>
<organism evidence="2">
    <name type="scientific">Micrurus corallinus</name>
    <name type="common">Brazilian coral snake</name>
    <dbReference type="NCBI Taxonomy" id="54390"/>
    <lineage>
        <taxon>Eukaryota</taxon>
        <taxon>Metazoa</taxon>
        <taxon>Chordata</taxon>
        <taxon>Craniata</taxon>
        <taxon>Vertebrata</taxon>
        <taxon>Euteleostomi</taxon>
        <taxon>Lepidosauria</taxon>
        <taxon>Squamata</taxon>
        <taxon>Bifurcata</taxon>
        <taxon>Unidentata</taxon>
        <taxon>Episquamata</taxon>
        <taxon>Toxicofera</taxon>
        <taxon>Serpentes</taxon>
        <taxon>Colubroidea</taxon>
        <taxon>Elapidae</taxon>
        <taxon>Elapinae</taxon>
        <taxon>Micrurus</taxon>
    </lineage>
</organism>
<accession>A0A2D4EPZ8</accession>
<feature type="compositionally biased region" description="Basic and acidic residues" evidence="1">
    <location>
        <begin position="153"/>
        <end position="171"/>
    </location>
</feature>
<protein>
    <submittedName>
        <fullName evidence="2">Uncharacterized protein</fullName>
    </submittedName>
</protein>
<name>A0A2D4EPZ8_MICCO</name>
<reference evidence="2" key="2">
    <citation type="submission" date="2017-11" db="EMBL/GenBank/DDBJ databases">
        <title>Coralsnake Venomics: Analyses of Venom Gland Transcriptomes and Proteomes of Six Brazilian Taxa.</title>
        <authorList>
            <person name="Aird S.D."/>
            <person name="Jorge da Silva N."/>
            <person name="Qiu L."/>
            <person name="Villar-Briones A."/>
            <person name="Aparecida-Saddi V."/>
            <person name="Campos-Telles M.P."/>
            <person name="Grau M."/>
            <person name="Mikheyev A.S."/>
        </authorList>
    </citation>
    <scope>NUCLEOTIDE SEQUENCE</scope>
    <source>
        <tissue evidence="2">Venom_gland</tissue>
    </source>
</reference>
<feature type="compositionally biased region" description="Basic and acidic residues" evidence="1">
    <location>
        <begin position="133"/>
        <end position="143"/>
    </location>
</feature>
<proteinExistence type="predicted"/>
<dbReference type="AlphaFoldDB" id="A0A2D4EPZ8"/>
<evidence type="ECO:0000256" key="1">
    <source>
        <dbReference type="SAM" id="MobiDB-lite"/>
    </source>
</evidence>
<sequence>MTNWNDIVNILVSQSRILKDMTSISAATLAGKTAKKTTPVIASPTITQKKTEEIQVAEKPNTMVIMQTQLASETIQEMLLKLQETMMKNHTETRTDTNEIKEEMRSFKTEVRSDIMKLDGKVDSIPKALEKNKNKIKEVEKKDRKNRTRDRKNKSTTEIDKQRDGRLPHTY</sequence>